<feature type="transmembrane region" description="Helical" evidence="1">
    <location>
        <begin position="122"/>
        <end position="140"/>
    </location>
</feature>
<keyword evidence="1" id="KW-0472">Membrane</keyword>
<feature type="transmembrane region" description="Helical" evidence="1">
    <location>
        <begin position="92"/>
        <end position="110"/>
    </location>
</feature>
<dbReference type="OrthoDB" id="7875520at2"/>
<evidence type="ECO:0000313" key="2">
    <source>
        <dbReference type="EMBL" id="SFB80434.1"/>
    </source>
</evidence>
<keyword evidence="1" id="KW-1133">Transmembrane helix</keyword>
<keyword evidence="3" id="KW-1185">Reference proteome</keyword>
<sequence length="141" mass="15182">MKQALVIYAAVLGGMHASYLTQGFAGTAEIAYGALAIMALMIAATFLWLWAMRMSTLSLGMAFSWMGAAMVMGWWWLYSRLGGPIWMLRSEALLVLVGAMLTGAVLHFEVIETSFGFRRGAFLLPVAGAMAVSLLLLALAV</sequence>
<protein>
    <submittedName>
        <fullName evidence="2">Uncharacterized protein</fullName>
    </submittedName>
</protein>
<proteinExistence type="predicted"/>
<organism evidence="2 3">
    <name type="scientific">Tropicimonas isoalkanivorans</name>
    <dbReference type="NCBI Taxonomy" id="441112"/>
    <lineage>
        <taxon>Bacteria</taxon>
        <taxon>Pseudomonadati</taxon>
        <taxon>Pseudomonadota</taxon>
        <taxon>Alphaproteobacteria</taxon>
        <taxon>Rhodobacterales</taxon>
        <taxon>Roseobacteraceae</taxon>
        <taxon>Tropicimonas</taxon>
    </lineage>
</organism>
<dbReference type="EMBL" id="FOLG01000001">
    <property type="protein sequence ID" value="SFB80434.1"/>
    <property type="molecule type" value="Genomic_DNA"/>
</dbReference>
<evidence type="ECO:0000313" key="3">
    <source>
        <dbReference type="Proteomes" id="UP000198728"/>
    </source>
</evidence>
<feature type="transmembrane region" description="Helical" evidence="1">
    <location>
        <begin position="30"/>
        <end position="50"/>
    </location>
</feature>
<feature type="transmembrane region" description="Helical" evidence="1">
    <location>
        <begin position="57"/>
        <end position="77"/>
    </location>
</feature>
<dbReference type="Proteomes" id="UP000198728">
    <property type="component" value="Unassembled WGS sequence"/>
</dbReference>
<dbReference type="STRING" id="441112.SAMN04488094_101562"/>
<dbReference type="RefSeq" id="WP_093359123.1">
    <property type="nucleotide sequence ID" value="NZ_FOLG01000001.1"/>
</dbReference>
<accession>A0A1I1E033</accession>
<dbReference type="AlphaFoldDB" id="A0A1I1E033"/>
<keyword evidence="1" id="KW-0812">Transmembrane</keyword>
<gene>
    <name evidence="2" type="ORF">SAMN04488094_101562</name>
</gene>
<name>A0A1I1E033_9RHOB</name>
<reference evidence="2 3" key="1">
    <citation type="submission" date="2016-10" db="EMBL/GenBank/DDBJ databases">
        <authorList>
            <person name="de Groot N.N."/>
        </authorList>
    </citation>
    <scope>NUCLEOTIDE SEQUENCE [LARGE SCALE GENOMIC DNA]</scope>
    <source>
        <strain evidence="2 3">DSM 19548</strain>
    </source>
</reference>
<evidence type="ECO:0000256" key="1">
    <source>
        <dbReference type="SAM" id="Phobius"/>
    </source>
</evidence>